<dbReference type="PIRSF" id="PIRSF027386">
    <property type="entry name" value="UCP027386_ABC_sbc_TM0202"/>
    <property type="match status" value="1"/>
</dbReference>
<dbReference type="KEGG" id="ccv:CCV52592_0424"/>
<sequence>MKRREFLALNAALGASAFAPSLFAKESFEMWGAPAIPSVIMAVASQQGELAKSHDVSLKIWRSPDQLRAGVANGTIKVTMAPSNVGVNLANQGLNFAMLNILTTGLLNILVKDEKIKSLEDLVGKKFVMPFKNDMPDLIVQALCKKRGLDFNKLNITYAQTPPEAIGMFLQKDFDAVLSIEPMSSAAILRGKKSGIEVIRSFELPKVWGETFNTKPFIPQAGIIVNLEFYEQNRPLFDTLDSDLKNALAWILANKQSAAEIGANYLPAPVPALANSFERSNLTVIKASEISDELMSFFEILFELNPKVLGGKMAEKRLFL</sequence>
<keyword evidence="4" id="KW-1185">Reference proteome</keyword>
<gene>
    <name evidence="3" type="ORF">CCV52592_0424</name>
</gene>
<dbReference type="Gene3D" id="3.40.190.10">
    <property type="entry name" value="Periplasmic binding protein-like II"/>
    <property type="match status" value="2"/>
</dbReference>
<evidence type="ECO:0000313" key="3">
    <source>
        <dbReference type="EMBL" id="EAT99901.1"/>
    </source>
</evidence>
<evidence type="ECO:0000256" key="1">
    <source>
        <dbReference type="SAM" id="SignalP"/>
    </source>
</evidence>
<organism evidence="3 4">
    <name type="scientific">Campylobacter curvus (strain 525.92)</name>
    <dbReference type="NCBI Taxonomy" id="360105"/>
    <lineage>
        <taxon>Bacteria</taxon>
        <taxon>Pseudomonadati</taxon>
        <taxon>Campylobacterota</taxon>
        <taxon>Epsilonproteobacteria</taxon>
        <taxon>Campylobacterales</taxon>
        <taxon>Campylobacteraceae</taxon>
        <taxon>Campylobacter</taxon>
    </lineage>
</organism>
<keyword evidence="1" id="KW-0732">Signal</keyword>
<protein>
    <submittedName>
        <fullName evidence="3">Nitrate/sulfonate/bicarbonate ABC transporter, periplasmic substrate-binding protein</fullName>
    </submittedName>
</protein>
<dbReference type="PANTHER" id="PTHR30024">
    <property type="entry name" value="ALIPHATIC SULFONATES-BINDING PROTEIN-RELATED"/>
    <property type="match status" value="1"/>
</dbReference>
<dbReference type="STRING" id="360105.CCV52592_0424"/>
<reference evidence="3" key="1">
    <citation type="submission" date="2016-07" db="EMBL/GenBank/DDBJ databases">
        <title>Comparative genomics of the Campylobacter concisus group.</title>
        <authorList>
            <person name="Miller W.G."/>
            <person name="Yee E."/>
            <person name="Chapman M.H."/>
            <person name="Huynh S."/>
            <person name="Bono J.L."/>
            <person name="On S.L.W."/>
            <person name="StLeger J."/>
            <person name="Foster G."/>
            <person name="Parker C.T."/>
        </authorList>
    </citation>
    <scope>NUCLEOTIDE SEQUENCE</scope>
    <source>
        <strain evidence="3">525.92</strain>
    </source>
</reference>
<feature type="signal peptide" evidence="1">
    <location>
        <begin position="1"/>
        <end position="24"/>
    </location>
</feature>
<dbReference type="AlphaFoldDB" id="A7H0D8"/>
<dbReference type="Proteomes" id="UP000006380">
    <property type="component" value="Chromosome"/>
</dbReference>
<accession>A7H0D8</accession>
<dbReference type="InterPro" id="IPR027024">
    <property type="entry name" value="UCP027386_ABC_sbc_TM0202"/>
</dbReference>
<dbReference type="HOGENOM" id="CLU_062584_2_0_7"/>
<dbReference type="RefSeq" id="WP_009650895.1">
    <property type="nucleotide sequence ID" value="NC_009715.2"/>
</dbReference>
<dbReference type="InterPro" id="IPR015168">
    <property type="entry name" value="SsuA/THI5"/>
</dbReference>
<dbReference type="PANTHER" id="PTHR30024:SF46">
    <property type="entry name" value="ABC TRANSPORTER, SUBSTRATE-BINDING LIPOPROTEIN"/>
    <property type="match status" value="1"/>
</dbReference>
<name>A7H0D8_CAMC5</name>
<evidence type="ECO:0000259" key="2">
    <source>
        <dbReference type="Pfam" id="PF09084"/>
    </source>
</evidence>
<feature type="domain" description="SsuA/THI5-like" evidence="2">
    <location>
        <begin position="71"/>
        <end position="255"/>
    </location>
</feature>
<dbReference type="SUPFAM" id="SSF53850">
    <property type="entry name" value="Periplasmic binding protein-like II"/>
    <property type="match status" value="1"/>
</dbReference>
<evidence type="ECO:0000313" key="4">
    <source>
        <dbReference type="Proteomes" id="UP000006380"/>
    </source>
</evidence>
<dbReference type="EMBL" id="CP000767">
    <property type="protein sequence ID" value="EAT99901.1"/>
    <property type="molecule type" value="Genomic_DNA"/>
</dbReference>
<proteinExistence type="predicted"/>
<feature type="chain" id="PRO_5002707551" evidence="1">
    <location>
        <begin position="25"/>
        <end position="320"/>
    </location>
</feature>
<dbReference type="OrthoDB" id="9814375at2"/>
<dbReference type="Pfam" id="PF09084">
    <property type="entry name" value="NMT1"/>
    <property type="match status" value="1"/>
</dbReference>